<dbReference type="GO" id="GO:0016746">
    <property type="term" value="F:acyltransferase activity"/>
    <property type="evidence" value="ECO:0007669"/>
    <property type="project" value="UniProtKB-KW"/>
</dbReference>
<feature type="compositionally biased region" description="Low complexity" evidence="7">
    <location>
        <begin position="480"/>
        <end position="500"/>
    </location>
</feature>
<evidence type="ECO:0000313" key="10">
    <source>
        <dbReference type="RefSeq" id="XP_029650508.1"/>
    </source>
</evidence>
<feature type="transmembrane region" description="Helical" evidence="8">
    <location>
        <begin position="88"/>
        <end position="112"/>
    </location>
</feature>
<organism evidence="9 10">
    <name type="scientific">Octopus sinensis</name>
    <name type="common">East Asian common octopus</name>
    <dbReference type="NCBI Taxonomy" id="2607531"/>
    <lineage>
        <taxon>Eukaryota</taxon>
        <taxon>Metazoa</taxon>
        <taxon>Spiralia</taxon>
        <taxon>Lophotrochozoa</taxon>
        <taxon>Mollusca</taxon>
        <taxon>Cephalopoda</taxon>
        <taxon>Coleoidea</taxon>
        <taxon>Octopodiformes</taxon>
        <taxon>Octopoda</taxon>
        <taxon>Incirrata</taxon>
        <taxon>Octopodidae</taxon>
        <taxon>Octopus</taxon>
    </lineage>
</organism>
<keyword evidence="5 8" id="KW-0472">Membrane</keyword>
<dbReference type="AlphaFoldDB" id="A0A6P7TGL9"/>
<dbReference type="KEGG" id="osn:115223916"/>
<keyword evidence="6" id="KW-0012">Acyltransferase</keyword>
<dbReference type="GO" id="GO:0016020">
    <property type="term" value="C:membrane"/>
    <property type="evidence" value="ECO:0007669"/>
    <property type="project" value="UniProtKB-SubCell"/>
</dbReference>
<feature type="transmembrane region" description="Helical" evidence="8">
    <location>
        <begin position="60"/>
        <end position="82"/>
    </location>
</feature>
<evidence type="ECO:0000313" key="9">
    <source>
        <dbReference type="Proteomes" id="UP000515154"/>
    </source>
</evidence>
<dbReference type="InterPro" id="IPR049941">
    <property type="entry name" value="LPLAT_7/PORCN-like"/>
</dbReference>
<evidence type="ECO:0000256" key="2">
    <source>
        <dbReference type="ARBA" id="ARBA00022679"/>
    </source>
</evidence>
<dbReference type="RefSeq" id="XP_029650508.1">
    <property type="nucleotide sequence ID" value="XM_029794648.2"/>
</dbReference>
<feature type="transmembrane region" description="Helical" evidence="8">
    <location>
        <begin position="440"/>
        <end position="461"/>
    </location>
</feature>
<keyword evidence="2" id="KW-0808">Transferase</keyword>
<evidence type="ECO:0000256" key="6">
    <source>
        <dbReference type="ARBA" id="ARBA00023315"/>
    </source>
</evidence>
<dbReference type="GO" id="GO:0030258">
    <property type="term" value="P:lipid modification"/>
    <property type="evidence" value="ECO:0007669"/>
    <property type="project" value="TreeGrafter"/>
</dbReference>
<feature type="transmembrane region" description="Helical" evidence="8">
    <location>
        <begin position="28"/>
        <end position="48"/>
    </location>
</feature>
<reference evidence="10" key="1">
    <citation type="submission" date="2025-08" db="UniProtKB">
        <authorList>
            <consortium name="RefSeq"/>
        </authorList>
    </citation>
    <scope>IDENTIFICATION</scope>
</reference>
<evidence type="ECO:0000256" key="7">
    <source>
        <dbReference type="SAM" id="MobiDB-lite"/>
    </source>
</evidence>
<comment type="subcellular location">
    <subcellularLocation>
        <location evidence="1">Membrane</location>
        <topology evidence="1">Multi-pass membrane protein</topology>
    </subcellularLocation>
</comment>
<accession>A0A6P7TGL9</accession>
<dbReference type="PANTHER" id="PTHR13906">
    <property type="entry name" value="PORCUPINE"/>
    <property type="match status" value="1"/>
</dbReference>
<gene>
    <name evidence="10" type="primary">LOC115223916</name>
</gene>
<feature type="transmembrane region" description="Helical" evidence="8">
    <location>
        <begin position="369"/>
        <end position="390"/>
    </location>
</feature>
<dbReference type="Pfam" id="PF03062">
    <property type="entry name" value="MBOAT"/>
    <property type="match status" value="1"/>
</dbReference>
<dbReference type="InterPro" id="IPR004299">
    <property type="entry name" value="MBOAT_fam"/>
</dbReference>
<keyword evidence="9" id="KW-1185">Reference proteome</keyword>
<protein>
    <submittedName>
        <fullName evidence="10">Membrane-bound O-acyltransferase domain-containing protein 2</fullName>
    </submittedName>
</protein>
<name>A0A6P7TGL9_9MOLL</name>
<keyword evidence="3 8" id="KW-0812">Transmembrane</keyword>
<evidence type="ECO:0000256" key="5">
    <source>
        <dbReference type="ARBA" id="ARBA00023136"/>
    </source>
</evidence>
<evidence type="ECO:0000256" key="8">
    <source>
        <dbReference type="SAM" id="Phobius"/>
    </source>
</evidence>
<feature type="transmembrane region" description="Helical" evidence="8">
    <location>
        <begin position="175"/>
        <end position="197"/>
    </location>
</feature>
<sequence length="576" mass="66451">MVYTGEFCMGSRLLTPLSDFFGLPIDQINFIVCQLVALLLGIPFRRVLSPRKTSTTVRHLVEVLVGVALTVFCFGYQVWHIVAQSAVTYIILLVAPAMLAHKIVFVFAMGYLSCMHIYRQYYDYGGYTMDITGPLMISSQKLTSLAFNLYDGRYRDDKDLSKSQRQYAVKSMPSLLHFTSYMFYFHGIIIGPLAFYADYMHFINGDWYREWEVDGRIVQKPLENVPSPRVAVTKKLIGACVCAVILLTMPKIIPPQKMLEPDFMENTSFLWKVLYMTVAVSFVREKYYFAWVLTEAVNNSAGLGFNGFDEKGEAKYDLLENVNIYGVETAGSQKDIIDNWNKTSTIWLRHTVYDRVPRMRTMSVFAVSALWHGFYPGYYVTFATGAMFTITARLVRRNIRPLFIKANLHPLYNVITTIFARVTNSYGALPFVYLEFMPGIKVYLSVYCWAHVCCLLIILRYSLFASPHKSKTDSHHRSVQQTSTATTEQQQQQQQQHLHQTAQKKKNSNGLFSYIIHLVINTHTHTHTYTHTDIHTYSHKHICLRVCIYIHEHVINILIYIYIHIYAERVCMCVCV</sequence>
<evidence type="ECO:0000256" key="3">
    <source>
        <dbReference type="ARBA" id="ARBA00022692"/>
    </source>
</evidence>
<keyword evidence="4 8" id="KW-1133">Transmembrane helix</keyword>
<proteinExistence type="predicted"/>
<evidence type="ECO:0000256" key="1">
    <source>
        <dbReference type="ARBA" id="ARBA00004141"/>
    </source>
</evidence>
<evidence type="ECO:0000256" key="4">
    <source>
        <dbReference type="ARBA" id="ARBA00022989"/>
    </source>
</evidence>
<feature type="region of interest" description="Disordered" evidence="7">
    <location>
        <begin position="470"/>
        <end position="500"/>
    </location>
</feature>
<dbReference type="PANTHER" id="PTHR13906:SF4">
    <property type="entry name" value="LYSOPHOSPHOLIPID ACYLTRANSFERASE 6"/>
    <property type="match status" value="1"/>
</dbReference>
<dbReference type="Proteomes" id="UP000515154">
    <property type="component" value="Linkage group LG24"/>
</dbReference>
<feature type="transmembrane region" description="Helical" evidence="8">
    <location>
        <begin position="411"/>
        <end position="434"/>
    </location>
</feature>